<keyword evidence="4" id="KW-1185">Reference proteome</keyword>
<proteinExistence type="predicted"/>
<dbReference type="InterPro" id="IPR000157">
    <property type="entry name" value="TIR_dom"/>
</dbReference>
<dbReference type="SUPFAM" id="SSF48452">
    <property type="entry name" value="TPR-like"/>
    <property type="match status" value="2"/>
</dbReference>
<dbReference type="InterPro" id="IPR035897">
    <property type="entry name" value="Toll_tir_struct_dom_sf"/>
</dbReference>
<dbReference type="SUPFAM" id="SSF52200">
    <property type="entry name" value="Toll/Interleukin receptor TIR domain"/>
    <property type="match status" value="1"/>
</dbReference>
<feature type="region of interest" description="Disordered" evidence="1">
    <location>
        <begin position="806"/>
        <end position="825"/>
    </location>
</feature>
<dbReference type="Pfam" id="PF13424">
    <property type="entry name" value="TPR_12"/>
    <property type="match status" value="1"/>
</dbReference>
<name>A0ABZ1J4E1_9ACTN</name>
<dbReference type="PANTHER" id="PTHR46082">
    <property type="entry name" value="ATP/GTP-BINDING PROTEIN-RELATED"/>
    <property type="match status" value="1"/>
</dbReference>
<dbReference type="Gene3D" id="1.25.40.10">
    <property type="entry name" value="Tetratricopeptide repeat domain"/>
    <property type="match status" value="2"/>
</dbReference>
<feature type="region of interest" description="Disordered" evidence="1">
    <location>
        <begin position="141"/>
        <end position="163"/>
    </location>
</feature>
<gene>
    <name evidence="3" type="primary">fxsT</name>
    <name evidence="3" type="ORF">OHU27_34090</name>
</gene>
<dbReference type="PANTHER" id="PTHR46082:SF6">
    <property type="entry name" value="AAA+ ATPASE DOMAIN-CONTAINING PROTEIN-RELATED"/>
    <property type="match status" value="1"/>
</dbReference>
<dbReference type="Pfam" id="PF13374">
    <property type="entry name" value="TPR_10"/>
    <property type="match status" value="2"/>
</dbReference>
<reference evidence="3 4" key="1">
    <citation type="submission" date="2022-10" db="EMBL/GenBank/DDBJ databases">
        <title>The complete genomes of actinobacterial strains from the NBC collection.</title>
        <authorList>
            <person name="Joergensen T.S."/>
            <person name="Alvarez Arevalo M."/>
            <person name="Sterndorff E.B."/>
            <person name="Faurdal D."/>
            <person name="Vuksanovic O."/>
            <person name="Mourched A.-S."/>
            <person name="Charusanti P."/>
            <person name="Shaw S."/>
            <person name="Blin K."/>
            <person name="Weber T."/>
        </authorList>
    </citation>
    <scope>NUCLEOTIDE SEQUENCE [LARGE SCALE GENOMIC DNA]</scope>
    <source>
        <strain evidence="3 4">NBC_00206</strain>
    </source>
</reference>
<evidence type="ECO:0000259" key="2">
    <source>
        <dbReference type="Pfam" id="PF13676"/>
    </source>
</evidence>
<dbReference type="Gene3D" id="3.40.50.10140">
    <property type="entry name" value="Toll/interleukin-1 receptor homology (TIR) domain"/>
    <property type="match status" value="1"/>
</dbReference>
<dbReference type="InterPro" id="IPR053137">
    <property type="entry name" value="NLR-like"/>
</dbReference>
<dbReference type="Pfam" id="PF13676">
    <property type="entry name" value="TIR_2"/>
    <property type="match status" value="1"/>
</dbReference>
<dbReference type="InterPro" id="IPR011990">
    <property type="entry name" value="TPR-like_helical_dom_sf"/>
</dbReference>
<dbReference type="Gene3D" id="3.40.50.300">
    <property type="entry name" value="P-loop containing nucleotide triphosphate hydrolases"/>
    <property type="match status" value="1"/>
</dbReference>
<dbReference type="EMBL" id="CP108125">
    <property type="protein sequence ID" value="WTO87204.1"/>
    <property type="molecule type" value="Genomic_DNA"/>
</dbReference>
<protein>
    <submittedName>
        <fullName evidence="3">FxSxx-COOH system tetratricopeptide repeat protein</fullName>
    </submittedName>
</protein>
<feature type="domain" description="TIR" evidence="2">
    <location>
        <begin position="11"/>
        <end position="125"/>
    </location>
</feature>
<dbReference type="NCBIfam" id="NF040586">
    <property type="entry name" value="FxSxx_TPR"/>
    <property type="match status" value="1"/>
</dbReference>
<organism evidence="3 4">
    <name type="scientific">Streptomyces nigra</name>
    <dbReference type="NCBI Taxonomy" id="1827580"/>
    <lineage>
        <taxon>Bacteria</taxon>
        <taxon>Bacillati</taxon>
        <taxon>Actinomycetota</taxon>
        <taxon>Actinomycetes</taxon>
        <taxon>Kitasatosporales</taxon>
        <taxon>Streptomycetaceae</taxon>
        <taxon>Streptomyces</taxon>
    </lineage>
</organism>
<evidence type="ECO:0000313" key="3">
    <source>
        <dbReference type="EMBL" id="WTO87204.1"/>
    </source>
</evidence>
<dbReference type="Proteomes" id="UP001622690">
    <property type="component" value="Chromosome"/>
</dbReference>
<dbReference type="SUPFAM" id="SSF52540">
    <property type="entry name" value="P-loop containing nucleoside triphosphate hydrolases"/>
    <property type="match status" value="1"/>
</dbReference>
<sequence length="825" mass="88303">MTGSGGRPWLFVSHAGADLAWAEWVAWQLQDAGYDVELDSWHWGAGDNVIVRMDEALAQRRMVALFSAAYFDRRRWTTEEWTAVIAGRDRLVPVRLDDSAAPPMLRALKAPALCGMGEEAARQALLAAVSGPVGAPGVRPPFPGGDGHRGHSPSAGPRLPGTLPRVWNVPARNPGLVGRDELLVDLRGRLASGPTAAPVALHGQAAVGKSQVAVEYAHRFCGDYELVWWVRAEDPALIPDQLARLAVALGGADATTSAQDAVPALAAELRSRARWLIVFDNAEDPEAVAACLPSGAGHVLITSRNPRWHELATPVPVGVLARRDSVSLLRARTPWLTATDADRLAAALDDWPLALVQAAEVLATTSVRDCLEQLADKAGEVTDAGKPLDYPRTLAAQIRLSMRRLRAQDSQAAQVLHACALLAPEPFTLPVLEGRRRPGAPSFIGQVLVDRTARNRVLTALQRHGLARMEGGALHLNRLTQAVIAAQLTVPERAAAARHASVLLTAAFPGRAQDPAAWPGWPDLLPHLIAIAPCDLVTDAARLAACEACQYLVDRGSATAVLPRLESLHRTWTAELGVDHAATRRATACLARAAAAVADHHRALSLHRGLLDRQRQELGADHPEVLRTAANLAADLMDLGQTDEALVLAQDTLHRYREVVGEEHPETLAVASTVAVCLAGLGRVEEGLALAQDTVSRQRRVLGEDHPDTLFTASNMATDLAELGRLAEACELAEDTLLRRRRVLGDDHPETLDTASNLAATLAGLGRIDEAVRVARDTAERRRRVLGGDHPDTRLSVALLNAIGITDPIGPDGPTAPRPAPSDFD</sequence>
<accession>A0ABZ1J4E1</accession>
<feature type="compositionally biased region" description="Pro residues" evidence="1">
    <location>
        <begin position="814"/>
        <end position="825"/>
    </location>
</feature>
<evidence type="ECO:0000256" key="1">
    <source>
        <dbReference type="SAM" id="MobiDB-lite"/>
    </source>
</evidence>
<dbReference type="RefSeq" id="WP_406261507.1">
    <property type="nucleotide sequence ID" value="NZ_CP108125.1"/>
</dbReference>
<dbReference type="InterPro" id="IPR027417">
    <property type="entry name" value="P-loop_NTPase"/>
</dbReference>
<evidence type="ECO:0000313" key="4">
    <source>
        <dbReference type="Proteomes" id="UP001622690"/>
    </source>
</evidence>